<keyword evidence="1" id="KW-0472">Membrane</keyword>
<evidence type="ECO:0000313" key="3">
    <source>
        <dbReference type="RefSeq" id="XP_017326564.1"/>
    </source>
</evidence>
<feature type="transmembrane region" description="Helical" evidence="1">
    <location>
        <begin position="302"/>
        <end position="321"/>
    </location>
</feature>
<keyword evidence="2" id="KW-1185">Reference proteome</keyword>
<dbReference type="RefSeq" id="XP_017326564.1">
    <property type="nucleotide sequence ID" value="XM_017471075.3"/>
</dbReference>
<dbReference type="GeneID" id="108267113"/>
<name>A0A2D0R7K0_ICTPU</name>
<reference evidence="2" key="1">
    <citation type="journal article" date="2016" name="Nat. Commun.">
        <title>The channel catfish genome sequence provides insights into the evolution of scale formation in teleosts.</title>
        <authorList>
            <person name="Liu Z."/>
            <person name="Liu S."/>
            <person name="Yao J."/>
            <person name="Bao L."/>
            <person name="Zhang J."/>
            <person name="Li Y."/>
            <person name="Jiang C."/>
            <person name="Sun L."/>
            <person name="Wang R."/>
            <person name="Zhang Y."/>
            <person name="Zhou T."/>
            <person name="Zeng Q."/>
            <person name="Fu Q."/>
            <person name="Gao S."/>
            <person name="Li N."/>
            <person name="Koren S."/>
            <person name="Jiang Y."/>
            <person name="Zimin A."/>
            <person name="Xu P."/>
            <person name="Phillippy A.M."/>
            <person name="Geng X."/>
            <person name="Song L."/>
            <person name="Sun F."/>
            <person name="Li C."/>
            <person name="Wang X."/>
            <person name="Chen A."/>
            <person name="Jin Y."/>
            <person name="Yuan Z."/>
            <person name="Yang Y."/>
            <person name="Tan S."/>
            <person name="Peatman E."/>
            <person name="Lu J."/>
            <person name="Qin Z."/>
            <person name="Dunham R."/>
            <person name="Li Z."/>
            <person name="Sonstegard T."/>
            <person name="Feng J."/>
            <person name="Danzmann R.G."/>
            <person name="Schroeder S."/>
            <person name="Scheffler B."/>
            <person name="Duke M.V."/>
            <person name="Ballard L."/>
            <person name="Kucuktas H."/>
            <person name="Kaltenboeck L."/>
            <person name="Liu H."/>
            <person name="Armbruster J."/>
            <person name="Xie Y."/>
            <person name="Kirby M.L."/>
            <person name="Tian Y."/>
            <person name="Flanagan M.E."/>
            <person name="Mu W."/>
            <person name="Waldbieser G.C."/>
        </authorList>
    </citation>
    <scope>NUCLEOTIDE SEQUENCE [LARGE SCALE GENOMIC DNA]</scope>
    <source>
        <strain evidence="2">SDA103</strain>
    </source>
</reference>
<protein>
    <submittedName>
        <fullName evidence="3">Uncharacterized protein LOC108267113 isoform X1</fullName>
    </submittedName>
</protein>
<proteinExistence type="predicted"/>
<evidence type="ECO:0000256" key="1">
    <source>
        <dbReference type="SAM" id="Phobius"/>
    </source>
</evidence>
<gene>
    <name evidence="3" type="primary">LOC108267113</name>
</gene>
<reference evidence="3" key="2">
    <citation type="submission" date="2025-08" db="UniProtKB">
        <authorList>
            <consortium name="RefSeq"/>
        </authorList>
    </citation>
    <scope>IDENTIFICATION</scope>
    <source>
        <tissue evidence="3">Blood</tissue>
    </source>
</reference>
<accession>A0A2D0R7K0</accession>
<dbReference type="AlphaFoldDB" id="A0A2D0R7K0"/>
<sequence length="354" mass="39046">MLCTFGSRVAGMIVVDLKQKGTAARVRERLKMSVVTLLISSEEIAFCSDAESSPHTCSHLCSADAVGVFSDMKSCSILHSVQCLLILRFNIVSALSFTTVKAKLHQSVDLTCEQKCPGSLKWIVDYQPDDALAQCDQTSCSSKEGYQISYDQYRKGYISLTIMEADYTKRSFYACECNAEDLCHVWVCIESVSSSVQLKPGEDLILVLPIPGPVEVIYNTSDSSGPCCELICTVVGGSLHCEDEYSLRVSLRYPNLTLEAVNVSDNGVYIVRDRKHNEDLHVYNVSVEDTNIKQTSAPPEELIVGLVVLLVGAAGLISVYLTRTTVLVNNTCAIEKEEHAERERERYSVIAERA</sequence>
<dbReference type="KEGG" id="ipu:108267113"/>
<organism evidence="2 3">
    <name type="scientific">Ictalurus punctatus</name>
    <name type="common">Channel catfish</name>
    <name type="synonym">Silurus punctatus</name>
    <dbReference type="NCBI Taxonomy" id="7998"/>
    <lineage>
        <taxon>Eukaryota</taxon>
        <taxon>Metazoa</taxon>
        <taxon>Chordata</taxon>
        <taxon>Craniata</taxon>
        <taxon>Vertebrata</taxon>
        <taxon>Euteleostomi</taxon>
        <taxon>Actinopterygii</taxon>
        <taxon>Neopterygii</taxon>
        <taxon>Teleostei</taxon>
        <taxon>Ostariophysi</taxon>
        <taxon>Siluriformes</taxon>
        <taxon>Ictaluridae</taxon>
        <taxon>Ictalurus</taxon>
    </lineage>
</organism>
<evidence type="ECO:0000313" key="2">
    <source>
        <dbReference type="Proteomes" id="UP000221080"/>
    </source>
</evidence>
<dbReference type="Proteomes" id="UP000221080">
    <property type="component" value="Chromosome 7"/>
</dbReference>
<dbReference type="OrthoDB" id="8898572at2759"/>
<keyword evidence="1" id="KW-0812">Transmembrane</keyword>
<keyword evidence="1" id="KW-1133">Transmembrane helix</keyword>